<feature type="compositionally biased region" description="Low complexity" evidence="1">
    <location>
        <begin position="1"/>
        <end position="19"/>
    </location>
</feature>
<evidence type="ECO:0000256" key="1">
    <source>
        <dbReference type="SAM" id="MobiDB-lite"/>
    </source>
</evidence>
<evidence type="ECO:0000313" key="3">
    <source>
        <dbReference type="Proteomes" id="UP001143480"/>
    </source>
</evidence>
<accession>A0A9W6KPC2</accession>
<sequence length="92" mass="10196">MTIDYAAEAPETGAEPAVESFEEPAAGPAVIYTAYFSAVDELVEHVKAAETLNLGFRVESYLVTPEEAPDTQQVEFEFTLLNEQPVRDEERD</sequence>
<protein>
    <submittedName>
        <fullName evidence="2">Uncharacterized protein</fullName>
    </submittedName>
</protein>
<name>A0A9W6KPC2_9ACTN</name>
<dbReference type="AlphaFoldDB" id="A0A9W6KPC2"/>
<dbReference type="Proteomes" id="UP001143480">
    <property type="component" value="Unassembled WGS sequence"/>
</dbReference>
<dbReference type="RefSeq" id="WP_223092638.1">
    <property type="nucleotide sequence ID" value="NZ_BAAAXA010000001.1"/>
</dbReference>
<keyword evidence="3" id="KW-1185">Reference proteome</keyword>
<reference evidence="2" key="2">
    <citation type="submission" date="2023-01" db="EMBL/GenBank/DDBJ databases">
        <authorList>
            <person name="Sun Q."/>
            <person name="Evtushenko L."/>
        </authorList>
    </citation>
    <scope>NUCLEOTIDE SEQUENCE</scope>
    <source>
        <strain evidence="2">VKM Ac-1321</strain>
    </source>
</reference>
<organism evidence="2 3">
    <name type="scientific">Dactylosporangium matsuzakiense</name>
    <dbReference type="NCBI Taxonomy" id="53360"/>
    <lineage>
        <taxon>Bacteria</taxon>
        <taxon>Bacillati</taxon>
        <taxon>Actinomycetota</taxon>
        <taxon>Actinomycetes</taxon>
        <taxon>Micromonosporales</taxon>
        <taxon>Micromonosporaceae</taxon>
        <taxon>Dactylosporangium</taxon>
    </lineage>
</organism>
<feature type="region of interest" description="Disordered" evidence="1">
    <location>
        <begin position="1"/>
        <end position="21"/>
    </location>
</feature>
<dbReference type="EMBL" id="BSFP01000050">
    <property type="protein sequence ID" value="GLL04807.1"/>
    <property type="molecule type" value="Genomic_DNA"/>
</dbReference>
<gene>
    <name evidence="2" type="ORF">GCM10017581_065540</name>
</gene>
<evidence type="ECO:0000313" key="2">
    <source>
        <dbReference type="EMBL" id="GLL04807.1"/>
    </source>
</evidence>
<proteinExistence type="predicted"/>
<comment type="caution">
    <text evidence="2">The sequence shown here is derived from an EMBL/GenBank/DDBJ whole genome shotgun (WGS) entry which is preliminary data.</text>
</comment>
<reference evidence="2" key="1">
    <citation type="journal article" date="2014" name="Int. J. Syst. Evol. Microbiol.">
        <title>Complete genome sequence of Corynebacterium casei LMG S-19264T (=DSM 44701T), isolated from a smear-ripened cheese.</title>
        <authorList>
            <consortium name="US DOE Joint Genome Institute (JGI-PGF)"/>
            <person name="Walter F."/>
            <person name="Albersmeier A."/>
            <person name="Kalinowski J."/>
            <person name="Ruckert C."/>
        </authorList>
    </citation>
    <scope>NUCLEOTIDE SEQUENCE</scope>
    <source>
        <strain evidence="2">VKM Ac-1321</strain>
    </source>
</reference>